<dbReference type="AlphaFoldDB" id="A0A8J4GZJ0"/>
<evidence type="ECO:0000313" key="3">
    <source>
        <dbReference type="Proteomes" id="UP000677918"/>
    </source>
</evidence>
<dbReference type="Gene3D" id="3.40.50.360">
    <property type="match status" value="1"/>
</dbReference>
<dbReference type="InterPro" id="IPR003680">
    <property type="entry name" value="Flavodoxin_fold"/>
</dbReference>
<sequence length="78" mass="8578">MTFSYSSDGPTGLLPHMKVALLNARGGVYQDDPSEMAVRFVRNQLAFFGIQDLTTVVIEGHHQFPDRRAALIDEGLTG</sequence>
<dbReference type="InterPro" id="IPR029039">
    <property type="entry name" value="Flavoprotein-like_sf"/>
</dbReference>
<comment type="caution">
    <text evidence="2">The sequence shown here is derived from an EMBL/GenBank/DDBJ whole genome shotgun (WGS) entry which is preliminary data.</text>
</comment>
<dbReference type="RefSeq" id="WP_244864997.1">
    <property type="nucleotide sequence ID" value="NZ_BOVK01000013.1"/>
</dbReference>
<protein>
    <recommendedName>
        <fullName evidence="1">Flavodoxin-like fold domain-containing protein</fullName>
    </recommendedName>
</protein>
<evidence type="ECO:0000259" key="1">
    <source>
        <dbReference type="Pfam" id="PF02525"/>
    </source>
</evidence>
<dbReference type="EMBL" id="BOVK01000013">
    <property type="protein sequence ID" value="GIQ68117.1"/>
    <property type="molecule type" value="Genomic_DNA"/>
</dbReference>
<proteinExistence type="predicted"/>
<dbReference type="Pfam" id="PF02525">
    <property type="entry name" value="Flavodoxin_2"/>
    <property type="match status" value="1"/>
</dbReference>
<dbReference type="Proteomes" id="UP000677918">
    <property type="component" value="Unassembled WGS sequence"/>
</dbReference>
<dbReference type="SUPFAM" id="SSF52218">
    <property type="entry name" value="Flavoproteins"/>
    <property type="match status" value="1"/>
</dbReference>
<name>A0A8J4GZJ0_9BACL</name>
<feature type="domain" description="Flavodoxin-like fold" evidence="1">
    <location>
        <begin position="2"/>
        <end position="74"/>
    </location>
</feature>
<gene>
    <name evidence="2" type="ORF">XYCOK13_09410</name>
</gene>
<accession>A0A8J4GZJ0</accession>
<organism evidence="2 3">
    <name type="scientific">Xylanibacillus composti</name>
    <dbReference type="NCBI Taxonomy" id="1572762"/>
    <lineage>
        <taxon>Bacteria</taxon>
        <taxon>Bacillati</taxon>
        <taxon>Bacillota</taxon>
        <taxon>Bacilli</taxon>
        <taxon>Bacillales</taxon>
        <taxon>Paenibacillaceae</taxon>
        <taxon>Xylanibacillus</taxon>
    </lineage>
</organism>
<evidence type="ECO:0000313" key="2">
    <source>
        <dbReference type="EMBL" id="GIQ68117.1"/>
    </source>
</evidence>
<reference evidence="2" key="1">
    <citation type="submission" date="2021-04" db="EMBL/GenBank/DDBJ databases">
        <title>Draft genome sequence of Xylanibacillus composti strain K13.</title>
        <authorList>
            <person name="Uke A."/>
            <person name="Chhe C."/>
            <person name="Baramee S."/>
            <person name="Kosugi A."/>
        </authorList>
    </citation>
    <scope>NUCLEOTIDE SEQUENCE</scope>
    <source>
        <strain evidence="2">K13</strain>
    </source>
</reference>
<keyword evidence="3" id="KW-1185">Reference proteome</keyword>